<dbReference type="InterPro" id="IPR001841">
    <property type="entry name" value="Znf_RING"/>
</dbReference>
<sequence length="459" mass="49883">MDGPLPDPALHQHRARSGPIALTVAVPEPSASATAPLKRSASEAFEDASDGEGTHKKLKDADGNAKADDAGPHSDGATLANSLEEELQCGCCSAIVYRPVVVNPCQHFFCGSCVTLWIRGNQWGWRCPQPIVDPDADSNNAWLADDGNPPGHGVCGNCENILALQAPTTTRCDFCQVSFCGINVPQRCVACPLDSQQPQGFSDIGDLIQSGEVYECFDGNTVEVELMLDYLGAQGLSPKHIYKEIVQHIQNQPRQFAPLIEQEMFMDVHPVASGIDPDPRAPRRRICRVCAAEIFLFGLREWWVRERNKGFLEPHVLARPDCPDGSQCPRQKNHVSLSSAHAKEFNHIIAPPGPQPALEQAPQPVPTREHIMRSSPDFPPLVPAAPQSVPEPPREPRAGPSTTAVGPISRRLLPLMDELPSPASFLPFLVAPPEYPVDLPEFGSAASSQDFRDEVDALL</sequence>
<keyword evidence="4 9" id="KW-0863">Zinc-finger</keyword>
<evidence type="ECO:0000256" key="6">
    <source>
        <dbReference type="ARBA" id="ARBA00022833"/>
    </source>
</evidence>
<dbReference type="AlphaFoldDB" id="A0A5K1K3L9"/>
<evidence type="ECO:0000256" key="5">
    <source>
        <dbReference type="ARBA" id="ARBA00022786"/>
    </source>
</evidence>
<keyword evidence="7" id="KW-0539">Nucleus</keyword>
<dbReference type="Pfam" id="PF17979">
    <property type="entry name" value="zf-CRD"/>
    <property type="match status" value="1"/>
</dbReference>
<dbReference type="PROSITE" id="PS00518">
    <property type="entry name" value="ZF_RING_1"/>
    <property type="match status" value="1"/>
</dbReference>
<dbReference type="Gene3D" id="3.30.40.10">
    <property type="entry name" value="Zinc/RING finger domain, C3HC4 (zinc finger)"/>
    <property type="match status" value="1"/>
</dbReference>
<evidence type="ECO:0000313" key="12">
    <source>
        <dbReference type="EMBL" id="VWP00399.1"/>
    </source>
</evidence>
<evidence type="ECO:0000256" key="7">
    <source>
        <dbReference type="ARBA" id="ARBA00023242"/>
    </source>
</evidence>
<dbReference type="GO" id="GO:0016567">
    <property type="term" value="P:protein ubiquitination"/>
    <property type="evidence" value="ECO:0007669"/>
    <property type="project" value="TreeGrafter"/>
</dbReference>
<accession>A0A5K1K3L9</accession>
<dbReference type="InterPro" id="IPR052256">
    <property type="entry name" value="E3_ubiquitin-ligase_CHFR"/>
</dbReference>
<feature type="region of interest" description="Disordered" evidence="10">
    <location>
        <begin position="1"/>
        <end position="77"/>
    </location>
</feature>
<organism evidence="12">
    <name type="scientific">Ganoderma boninense</name>
    <dbReference type="NCBI Taxonomy" id="34458"/>
    <lineage>
        <taxon>Eukaryota</taxon>
        <taxon>Fungi</taxon>
        <taxon>Dikarya</taxon>
        <taxon>Basidiomycota</taxon>
        <taxon>Agaricomycotina</taxon>
        <taxon>Agaricomycetes</taxon>
        <taxon>Polyporales</taxon>
        <taxon>Polyporaceae</taxon>
        <taxon>Ganoderma</taxon>
    </lineage>
</organism>
<comment type="subcellular location">
    <subcellularLocation>
        <location evidence="1">Nucleus</location>
        <location evidence="1">PML body</location>
    </subcellularLocation>
</comment>
<dbReference type="PANTHER" id="PTHR16079">
    <property type="entry name" value="UBIQUITIN LIGASE PROTEIN CHFR"/>
    <property type="match status" value="1"/>
</dbReference>
<evidence type="ECO:0000259" key="11">
    <source>
        <dbReference type="PROSITE" id="PS50089"/>
    </source>
</evidence>
<reference evidence="12" key="1">
    <citation type="submission" date="2019-10" db="EMBL/GenBank/DDBJ databases">
        <authorList>
            <person name="Nor Muhammad N."/>
        </authorList>
    </citation>
    <scope>NUCLEOTIDE SEQUENCE</scope>
</reference>
<keyword evidence="6" id="KW-0862">Zinc</keyword>
<evidence type="ECO:0000256" key="8">
    <source>
        <dbReference type="ARBA" id="ARBA00023306"/>
    </source>
</evidence>
<evidence type="ECO:0000256" key="3">
    <source>
        <dbReference type="ARBA" id="ARBA00022723"/>
    </source>
</evidence>
<keyword evidence="8" id="KW-0131">Cell cycle</keyword>
<gene>
    <name evidence="12" type="primary">G4N0A5</name>
</gene>
<feature type="region of interest" description="Disordered" evidence="10">
    <location>
        <begin position="369"/>
        <end position="405"/>
    </location>
</feature>
<evidence type="ECO:0000256" key="1">
    <source>
        <dbReference type="ARBA" id="ARBA00004322"/>
    </source>
</evidence>
<evidence type="ECO:0000256" key="2">
    <source>
        <dbReference type="ARBA" id="ARBA00022679"/>
    </source>
</evidence>
<dbReference type="GO" id="GO:0008270">
    <property type="term" value="F:zinc ion binding"/>
    <property type="evidence" value="ECO:0007669"/>
    <property type="project" value="UniProtKB-KW"/>
</dbReference>
<keyword evidence="3" id="KW-0479">Metal-binding</keyword>
<dbReference type="SUPFAM" id="SSF57850">
    <property type="entry name" value="RING/U-box"/>
    <property type="match status" value="1"/>
</dbReference>
<dbReference type="Pfam" id="PF00097">
    <property type="entry name" value="zf-C3HC4"/>
    <property type="match status" value="1"/>
</dbReference>
<dbReference type="InterPro" id="IPR017907">
    <property type="entry name" value="Znf_RING_CS"/>
</dbReference>
<proteinExistence type="predicted"/>
<dbReference type="GO" id="GO:0005634">
    <property type="term" value="C:nucleus"/>
    <property type="evidence" value="ECO:0007669"/>
    <property type="project" value="TreeGrafter"/>
</dbReference>
<keyword evidence="5" id="KW-0833">Ubl conjugation pathway</keyword>
<dbReference type="EMBL" id="LR728442">
    <property type="protein sequence ID" value="VWP00399.1"/>
    <property type="molecule type" value="Genomic_DNA"/>
</dbReference>
<dbReference type="PROSITE" id="PS50089">
    <property type="entry name" value="ZF_RING_2"/>
    <property type="match status" value="1"/>
</dbReference>
<feature type="domain" description="RING-type" evidence="11">
    <location>
        <begin position="89"/>
        <end position="128"/>
    </location>
</feature>
<feature type="compositionally biased region" description="Basic and acidic residues" evidence="10">
    <location>
        <begin position="52"/>
        <end position="72"/>
    </location>
</feature>
<dbReference type="InterPro" id="IPR018957">
    <property type="entry name" value="Znf_C3HC4_RING-type"/>
</dbReference>
<dbReference type="InterPro" id="IPR040909">
    <property type="entry name" value="CHFR_Znf-CRD"/>
</dbReference>
<evidence type="ECO:0000256" key="9">
    <source>
        <dbReference type="PROSITE-ProRule" id="PRU00175"/>
    </source>
</evidence>
<dbReference type="InterPro" id="IPR013083">
    <property type="entry name" value="Znf_RING/FYVE/PHD"/>
</dbReference>
<evidence type="ECO:0000256" key="4">
    <source>
        <dbReference type="ARBA" id="ARBA00022771"/>
    </source>
</evidence>
<dbReference type="GO" id="GO:0004842">
    <property type="term" value="F:ubiquitin-protein transferase activity"/>
    <property type="evidence" value="ECO:0007669"/>
    <property type="project" value="TreeGrafter"/>
</dbReference>
<name>A0A5K1K3L9_9APHY</name>
<evidence type="ECO:0000256" key="10">
    <source>
        <dbReference type="SAM" id="MobiDB-lite"/>
    </source>
</evidence>
<protein>
    <submittedName>
        <fullName evidence="12">Zn(2)-C6 fungal-type domain-containing protein</fullName>
    </submittedName>
</protein>
<keyword evidence="2" id="KW-0808">Transferase</keyword>
<dbReference type="GO" id="GO:0006511">
    <property type="term" value="P:ubiquitin-dependent protein catabolic process"/>
    <property type="evidence" value="ECO:0007669"/>
    <property type="project" value="TreeGrafter"/>
</dbReference>
<dbReference type="PANTHER" id="PTHR16079:SF4">
    <property type="entry name" value="E3 UBIQUITIN-PROTEIN LIGASE CHFR"/>
    <property type="match status" value="1"/>
</dbReference>